<dbReference type="SUPFAM" id="SSF117281">
    <property type="entry name" value="Kelch motif"/>
    <property type="match status" value="1"/>
</dbReference>
<dbReference type="InterPro" id="IPR000210">
    <property type="entry name" value="BTB/POZ_dom"/>
</dbReference>
<accession>E2CZQ3</accession>
<feature type="domain" description="BTB" evidence="3">
    <location>
        <begin position="15"/>
        <end position="79"/>
    </location>
</feature>
<dbReference type="Proteomes" id="UP000096711">
    <property type="component" value="Segment"/>
</dbReference>
<dbReference type="SMR" id="E2CZQ3"/>
<dbReference type="EMBL" id="GQ409969">
    <property type="protein sequence ID" value="ADK63648.1"/>
    <property type="molecule type" value="Genomic_DNA"/>
</dbReference>
<dbReference type="OrthoDB" id="29574at10239"/>
<dbReference type="EMBL" id="MK388115">
    <property type="protein sequence ID" value="QAV38040.1"/>
    <property type="molecule type" value="Genomic_DNA"/>
</dbReference>
<dbReference type="PIRSF" id="PIRSF003716">
    <property type="entry name" value="VAC_F3L"/>
    <property type="match status" value="1"/>
</dbReference>
<dbReference type="PROSITE" id="PS50097">
    <property type="entry name" value="BTB"/>
    <property type="match status" value="1"/>
</dbReference>
<evidence type="ECO:0000259" key="3">
    <source>
        <dbReference type="PROSITE" id="PS50097"/>
    </source>
</evidence>
<dbReference type="InterPro" id="IPR011333">
    <property type="entry name" value="SKP1/BTB/POZ_sf"/>
</dbReference>
<gene>
    <name evidence="4" type="primary">m009L</name>
</gene>
<dbReference type="Gene3D" id="3.30.710.10">
    <property type="entry name" value="Potassium Channel Kv1.1, Chain A"/>
    <property type="match status" value="1"/>
</dbReference>
<dbReference type="InterPro" id="IPR024182">
    <property type="entry name" value="Vaccinia_A55R"/>
</dbReference>
<dbReference type="Pfam" id="PF00651">
    <property type="entry name" value="BTB"/>
    <property type="match status" value="1"/>
</dbReference>
<dbReference type="InterPro" id="IPR006652">
    <property type="entry name" value="Kelch_1"/>
</dbReference>
<evidence type="ECO:0000313" key="10">
    <source>
        <dbReference type="Proteomes" id="UP000294008"/>
    </source>
</evidence>
<dbReference type="PANTHER" id="PTHR24412:SF489">
    <property type="entry name" value="RING FINGER DOMAIN AND KELCH REPEAT-CONTAINING PROTEIN DDB_G0271372"/>
    <property type="match status" value="1"/>
</dbReference>
<dbReference type="CDD" id="cd18186">
    <property type="entry name" value="BTB_POZ_ZBTB_KLHL-like"/>
    <property type="match status" value="1"/>
</dbReference>
<evidence type="ECO:0000313" key="9">
    <source>
        <dbReference type="Proteomes" id="UP000158288"/>
    </source>
</evidence>
<dbReference type="SUPFAM" id="SSF54695">
    <property type="entry name" value="POZ domain"/>
    <property type="match status" value="1"/>
</dbReference>
<dbReference type="RefSeq" id="NP_051723.1">
    <property type="nucleotide sequence ID" value="NC_001132.2"/>
</dbReference>
<reference evidence="6 10" key="3">
    <citation type="journal article" date="2019" name="J. Virol.">
        <title>Punctuated evolution of myxoma virus: rapid and disjunct evolution of a recent viral lineage in Australia.</title>
        <authorList>
            <person name="Eden J.-S."/>
            <person name="Kerr P.J."/>
            <person name="Holmes E.C."/>
        </authorList>
    </citation>
    <scope>NUCLEOTIDE SEQUENCE [LARGE SCALE GENOMIC DNA]</scope>
    <source>
        <strain evidence="7">MYXV/AUS/1949</strain>
        <strain evidence="6">SLS/AUS/1956</strain>
    </source>
</reference>
<proteinExistence type="predicted"/>
<dbReference type="Gene3D" id="2.120.10.80">
    <property type="entry name" value="Kelch-type beta propeller"/>
    <property type="match status" value="1"/>
</dbReference>
<dbReference type="SMART" id="SM00612">
    <property type="entry name" value="Kelch"/>
    <property type="match status" value="3"/>
</dbReference>
<dbReference type="Proteomes" id="UP000294008">
    <property type="component" value="Genome"/>
</dbReference>
<protein>
    <submittedName>
        <fullName evidence="4">M9</fullName>
    </submittedName>
</protein>
<sequence>MSRTLLRFLEDGAMSDVTVVAGDSTFLGHKVILSLHSDYFYRLFNGDFTSPDTVTLDATDDAVRTVFTYMYAGCDGLNDRTIDDLQSIIVLADYLGITKLVDECVRRIVSKVDVLNCVGVYTFAETYHITDLQRAAKTFLTELLGSKEAFEELSQDDAVIALRETRNIVDRRSILRAILLWVRKCPDRIEQLKVLVAAVDDVDDDDNVYTIYERYAEELKDMIACPLSYNCVVVVDRDRYVRLINPDTLWSKRVTYIRKRAIGDRFTVVCMNNVLYCLGGTLDGAPTCDVLAYDLLTNEYSLMPEMGHYRRNASACIVNGYIYVVGGVDEENRLIGSVEYWQPGMEEWHDAPYLQANVETATVCYRNELWIVGGTVDLYHPTFISAVKKLTDNRWMSMEPLPEPRSGATTVVYNNRLYCIGGRIHGGAYTNHVYNYLDESRTWERVGDMANVRRNPSCCVYNKAIYVLGGNTNAVEKYNGWKWQEVGNISTYPACNNTAYPFFYTNDEI</sequence>
<dbReference type="Proteomes" id="UP000291359">
    <property type="component" value="Segment"/>
</dbReference>
<reference evidence="5 8" key="2">
    <citation type="journal article" date="2012" name="PLoS Pathog.">
        <title>Evolutionary history and attenuation of myxoma virus on two continents.</title>
        <authorList>
            <person name="Kerr P.J."/>
            <person name="Ghedin E."/>
            <person name="Depasse J.V."/>
            <person name="Fitch A."/>
            <person name="Cattadori I.M."/>
            <person name="Hudson P.J."/>
            <person name="Tscharke D.C."/>
            <person name="Read A.F."/>
            <person name="Holmes E.C."/>
        </authorList>
    </citation>
    <scope>NUCLEOTIDE SEQUENCE [LARGE SCALE GENOMIC DNA]</scope>
    <source>
        <strain evidence="5">England/Cornwall/4-54/1</strain>
    </source>
</reference>
<reference evidence="4 9" key="1">
    <citation type="journal article" date="2011" name="Emerg. Infect. Dis.">
        <title>Genome sequence of SG33 strain and recombination between wild-type and vaccine myxoma viruses.</title>
        <authorList>
            <person name="Camus-Bouclainville C."/>
            <person name="Gretillat M."/>
            <person name="Py R."/>
            <person name="Gelfi J."/>
            <person name="Guerin J.L."/>
            <person name="Bertagnoli S."/>
        </authorList>
    </citation>
    <scope>NUCLEOTIDE SEQUENCE [LARGE SCALE GENOMIC DNA]</scope>
    <source>
        <strain evidence="4">SG33</strain>
    </source>
</reference>
<evidence type="ECO:0000313" key="7">
    <source>
        <dbReference type="EMBL" id="QAV38209.1"/>
    </source>
</evidence>
<evidence type="ECO:0000256" key="2">
    <source>
        <dbReference type="ARBA" id="ARBA00022737"/>
    </source>
</evidence>
<name>E2CZQ3_9POXV</name>
<dbReference type="KEGG" id="vg:932145"/>
<dbReference type="EMBL" id="JX565566">
    <property type="protein sequence ID" value="AFU77610.1"/>
    <property type="molecule type" value="Genomic_DNA"/>
</dbReference>
<dbReference type="Pfam" id="PF01344">
    <property type="entry name" value="Kelch_1"/>
    <property type="match status" value="3"/>
</dbReference>
<dbReference type="GeneID" id="932145"/>
<organism evidence="4 9">
    <name type="scientific">Myxoma virus</name>
    <dbReference type="NCBI Taxonomy" id="10273"/>
    <lineage>
        <taxon>Viruses</taxon>
        <taxon>Varidnaviria</taxon>
        <taxon>Bamfordvirae</taxon>
        <taxon>Nucleocytoviricota</taxon>
        <taxon>Pokkesviricetes</taxon>
        <taxon>Chitovirales</taxon>
        <taxon>Poxviridae</taxon>
        <taxon>Chordopoxvirinae</taxon>
        <taxon>Leporipoxvirus</taxon>
        <taxon>Leporipoxvirus myxoma</taxon>
    </lineage>
</organism>
<evidence type="ECO:0000313" key="8">
    <source>
        <dbReference type="Proteomes" id="UP000096711"/>
    </source>
</evidence>
<evidence type="ECO:0000313" key="4">
    <source>
        <dbReference type="EMBL" id="ADK63648.1"/>
    </source>
</evidence>
<dbReference type="InterPro" id="IPR011705">
    <property type="entry name" value="BACK"/>
</dbReference>
<dbReference type="SMART" id="SM00225">
    <property type="entry name" value="BTB"/>
    <property type="match status" value="1"/>
</dbReference>
<keyword evidence="2" id="KW-0677">Repeat</keyword>
<dbReference type="Proteomes" id="UP000158288">
    <property type="component" value="Segment"/>
</dbReference>
<dbReference type="Pfam" id="PF07707">
    <property type="entry name" value="BACK"/>
    <property type="match status" value="1"/>
</dbReference>
<keyword evidence="1" id="KW-0880">Kelch repeat</keyword>
<evidence type="ECO:0000313" key="5">
    <source>
        <dbReference type="EMBL" id="AFU77610.1"/>
    </source>
</evidence>
<evidence type="ECO:0000256" key="1">
    <source>
        <dbReference type="ARBA" id="ARBA00022441"/>
    </source>
</evidence>
<dbReference type="InterPro" id="IPR015915">
    <property type="entry name" value="Kelch-typ_b-propeller"/>
</dbReference>
<evidence type="ECO:0000313" key="6">
    <source>
        <dbReference type="EMBL" id="QAV38040.1"/>
    </source>
</evidence>
<dbReference type="PANTHER" id="PTHR24412">
    <property type="entry name" value="KELCH PROTEIN"/>
    <property type="match status" value="1"/>
</dbReference>
<dbReference type="EMBL" id="MK388116">
    <property type="protein sequence ID" value="QAV38209.1"/>
    <property type="molecule type" value="Genomic_DNA"/>
</dbReference>